<dbReference type="Proteomes" id="UP001165366">
    <property type="component" value="Unassembled WGS sequence"/>
</dbReference>
<reference evidence="1" key="1">
    <citation type="submission" date="2022-01" db="EMBL/GenBank/DDBJ databases">
        <authorList>
            <person name="Wang Y."/>
        </authorList>
    </citation>
    <scope>NUCLEOTIDE SEQUENCE</scope>
    <source>
        <strain evidence="1">WB101</strain>
    </source>
</reference>
<evidence type="ECO:0008006" key="3">
    <source>
        <dbReference type="Google" id="ProtNLM"/>
    </source>
</evidence>
<organism evidence="1 2">
    <name type="scientific">Rhodohalobacter sulfatireducens</name>
    <dbReference type="NCBI Taxonomy" id="2911366"/>
    <lineage>
        <taxon>Bacteria</taxon>
        <taxon>Pseudomonadati</taxon>
        <taxon>Balneolota</taxon>
        <taxon>Balneolia</taxon>
        <taxon>Balneolales</taxon>
        <taxon>Balneolaceae</taxon>
        <taxon>Rhodohalobacter</taxon>
    </lineage>
</organism>
<reference evidence="1" key="2">
    <citation type="submission" date="2024-05" db="EMBL/GenBank/DDBJ databases">
        <title>Rhodohalobacter halophilus gen. nov., sp. nov., a moderately halophilic member of the family Balneolaceae.</title>
        <authorList>
            <person name="Xia J."/>
        </authorList>
    </citation>
    <scope>NUCLEOTIDE SEQUENCE</scope>
    <source>
        <strain evidence="1">WB101</strain>
    </source>
</reference>
<proteinExistence type="predicted"/>
<accession>A0ABS9KFP8</accession>
<gene>
    <name evidence="1" type="ORF">L6773_13915</name>
</gene>
<sequence length="300" mass="34839">MKIVVIQHEKDFQGEQRVYFIEVIARCWREAGHEVVFINGLQKNIEADLAIMHVNLSVVPDEYVRYAMQFPVTLNLSVTDIRKRTISQYLVEPNDDYDGDVIVKTDKNCGGIPEAKIYNQALPKRRSVMRFARKVVRKTRNAGIKLNLINTDSRRYVKTEYRESFSVFEHKDQVPEYIWNDEDWIVEQFLPEIEDSRFVIRNAYFLGDKMICFKTVGSDPIVKEDKHLRSKKIKMPKKIIHLRNKFGLDYGKIDFVMNNEEPVLLDIGKTIGGGDFGRDTAIILAEGIHSYLVTENEVCS</sequence>
<evidence type="ECO:0000313" key="2">
    <source>
        <dbReference type="Proteomes" id="UP001165366"/>
    </source>
</evidence>
<protein>
    <recommendedName>
        <fullName evidence="3">ATP-grasp domain-containing protein</fullName>
    </recommendedName>
</protein>
<dbReference type="RefSeq" id="WP_237855031.1">
    <property type="nucleotide sequence ID" value="NZ_JAKLWS010000019.1"/>
</dbReference>
<dbReference type="EMBL" id="JAKLWS010000019">
    <property type="protein sequence ID" value="MCG2589671.1"/>
    <property type="molecule type" value="Genomic_DNA"/>
</dbReference>
<comment type="caution">
    <text evidence="1">The sequence shown here is derived from an EMBL/GenBank/DDBJ whole genome shotgun (WGS) entry which is preliminary data.</text>
</comment>
<name>A0ABS9KFP8_9BACT</name>
<evidence type="ECO:0000313" key="1">
    <source>
        <dbReference type="EMBL" id="MCG2589671.1"/>
    </source>
</evidence>
<keyword evidence="2" id="KW-1185">Reference proteome</keyword>